<evidence type="ECO:0000313" key="4">
    <source>
        <dbReference type="Proteomes" id="UP001163105"/>
    </source>
</evidence>
<name>A0AB34FCX9_9HYPO</name>
<dbReference type="AlphaFoldDB" id="A0AB34FCX9"/>
<dbReference type="InterPro" id="IPR051606">
    <property type="entry name" value="Polyketide_Oxido-like"/>
</dbReference>
<dbReference type="SUPFAM" id="SSF51735">
    <property type="entry name" value="NAD(P)-binding Rossmann-fold domains"/>
    <property type="match status" value="1"/>
</dbReference>
<dbReference type="Proteomes" id="UP001163105">
    <property type="component" value="Unassembled WGS sequence"/>
</dbReference>
<feature type="domain" description="NAD(P)-binding" evidence="2">
    <location>
        <begin position="8"/>
        <end position="214"/>
    </location>
</feature>
<comment type="similarity">
    <text evidence="1">Belongs to the avfA family.</text>
</comment>
<keyword evidence="4" id="KW-1185">Reference proteome</keyword>
<evidence type="ECO:0000259" key="2">
    <source>
        <dbReference type="Pfam" id="PF13460"/>
    </source>
</evidence>
<dbReference type="GO" id="GO:0016646">
    <property type="term" value="F:oxidoreductase activity, acting on the CH-NH group of donors, NAD or NADP as acceptor"/>
    <property type="evidence" value="ECO:0007669"/>
    <property type="project" value="TreeGrafter"/>
</dbReference>
<comment type="caution">
    <text evidence="3">The sequence shown here is derived from an EMBL/GenBank/DDBJ whole genome shotgun (WGS) entry which is preliminary data.</text>
</comment>
<organism evidence="3 4">
    <name type="scientific">Purpureocillium lavendulum</name>
    <dbReference type="NCBI Taxonomy" id="1247861"/>
    <lineage>
        <taxon>Eukaryota</taxon>
        <taxon>Fungi</taxon>
        <taxon>Dikarya</taxon>
        <taxon>Ascomycota</taxon>
        <taxon>Pezizomycotina</taxon>
        <taxon>Sordariomycetes</taxon>
        <taxon>Hypocreomycetidae</taxon>
        <taxon>Hypocreales</taxon>
        <taxon>Ophiocordycipitaceae</taxon>
        <taxon>Purpureocillium</taxon>
    </lineage>
</organism>
<dbReference type="Pfam" id="PF13460">
    <property type="entry name" value="NAD_binding_10"/>
    <property type="match status" value="1"/>
</dbReference>
<dbReference type="InterPro" id="IPR036291">
    <property type="entry name" value="NAD(P)-bd_dom_sf"/>
</dbReference>
<dbReference type="PANTHER" id="PTHR43355:SF2">
    <property type="entry name" value="FLAVIN REDUCTASE (NADPH)"/>
    <property type="match status" value="1"/>
</dbReference>
<evidence type="ECO:0000256" key="1">
    <source>
        <dbReference type="ARBA" id="ARBA00038376"/>
    </source>
</evidence>
<dbReference type="EMBL" id="JAQHRD010000013">
    <property type="protein sequence ID" value="KAJ6437125.1"/>
    <property type="molecule type" value="Genomic_DNA"/>
</dbReference>
<accession>A0AB34FCX9</accession>
<reference evidence="3" key="1">
    <citation type="submission" date="2023-01" db="EMBL/GenBank/DDBJ databases">
        <title>The growth and conidiation of Purpureocillium lavendulum are regulated by nitrogen source and histone H3K14 acetylation.</title>
        <authorList>
            <person name="Tang P."/>
            <person name="Han J."/>
            <person name="Zhang C."/>
            <person name="Tang P."/>
            <person name="Qi F."/>
            <person name="Zhang K."/>
            <person name="Liang L."/>
        </authorList>
    </citation>
    <scope>NUCLEOTIDE SEQUENCE</scope>
    <source>
        <strain evidence="3">YMF1.00683</strain>
    </source>
</reference>
<evidence type="ECO:0000313" key="3">
    <source>
        <dbReference type="EMBL" id="KAJ6437125.1"/>
    </source>
</evidence>
<sequence length="270" mass="29726">MSTYAILGATGTTGSEITRLLLPRLDIQLNIYARSGDKLANTVPELTDAKNARTFIGQLSDAATMTACLRDTSVVFMAVGTNSNKPGTRVTQDACKAIANSLKALRAEKKTASAPYKPPTIVFLASTMTAAWSRENQPWLANRFVYNAGRYVYSDHVASFEYLEREVPWVPVIKASPGALVEDVASGFRLEPHGRSSETCSYKDLAAAMILMVEDQEKDWVGMDPGVFSLGKPRRDLLLLDKLPFHLIPGNIVAWLPWMYPVLHKLGLIH</sequence>
<dbReference type="Gene3D" id="3.40.50.720">
    <property type="entry name" value="NAD(P)-binding Rossmann-like Domain"/>
    <property type="match status" value="1"/>
</dbReference>
<protein>
    <submittedName>
        <fullName evidence="3">NADH(P)-binding domain-containing protein</fullName>
    </submittedName>
</protein>
<dbReference type="InterPro" id="IPR016040">
    <property type="entry name" value="NAD(P)-bd_dom"/>
</dbReference>
<gene>
    <name evidence="3" type="ORF">O9K51_10095</name>
</gene>
<dbReference type="PANTHER" id="PTHR43355">
    <property type="entry name" value="FLAVIN REDUCTASE (NADPH)"/>
    <property type="match status" value="1"/>
</dbReference>
<proteinExistence type="inferred from homology"/>